<dbReference type="InterPro" id="IPR008991">
    <property type="entry name" value="Translation_prot_SH3-like_sf"/>
</dbReference>
<proteinExistence type="inferred from homology"/>
<dbReference type="Gene3D" id="2.30.30.30">
    <property type="match status" value="1"/>
</dbReference>
<dbReference type="InterPro" id="IPR005880">
    <property type="entry name" value="Ribosomal_uL2_bac/org-type"/>
</dbReference>
<evidence type="ECO:0000259" key="9">
    <source>
        <dbReference type="SMART" id="SM01382"/>
    </source>
</evidence>
<sequence length="276" mass="30062">MAIKHYKATTNGRRNMTGYDFSEITTQIPEKTLLESQKQRAGRNGQGKITVRHKGGGNKRAYRVIDFKRNKDGVVGTIATIEYDPNRTANIALVHYEDGVKTYILAPKGLKVGQKIESGDNADIQVGNALSLANIPVGTVIHNIELKPGKGGQLIRSAGTSAQVLGHEGKYTLVRLNSGEVRMILSTCRATIGTVGNEQHELINFGKAGRSRWLSKRPTVRGSVMNPNDHPHGGGEGRAPIGRPSPMTPWGKKAMGVKTRNVKKKSSKLIIRGRKK</sequence>
<comment type="subunit">
    <text evidence="7">Part of the 50S ribosomal subunit. Forms a bridge to the 30S subunit in the 70S ribosome.</text>
</comment>
<dbReference type="FunFam" id="2.30.30.30:FF:000001">
    <property type="entry name" value="50S ribosomal protein L2"/>
    <property type="match status" value="1"/>
</dbReference>
<dbReference type="PANTHER" id="PTHR13691:SF5">
    <property type="entry name" value="LARGE RIBOSOMAL SUBUNIT PROTEIN UL2M"/>
    <property type="match status" value="1"/>
</dbReference>
<dbReference type="OrthoDB" id="9778722at2"/>
<name>A0A1G7RMN1_9LACT</name>
<dbReference type="Pfam" id="PF03947">
    <property type="entry name" value="Ribosomal_L2_C"/>
    <property type="match status" value="1"/>
</dbReference>
<dbReference type="PIRSF" id="PIRSF002158">
    <property type="entry name" value="Ribosomal_L2"/>
    <property type="match status" value="1"/>
</dbReference>
<dbReference type="FunFam" id="4.10.950.10:FF:000001">
    <property type="entry name" value="50S ribosomal protein L2"/>
    <property type="match status" value="1"/>
</dbReference>
<dbReference type="Pfam" id="PF00181">
    <property type="entry name" value="Ribosomal_L2_N"/>
    <property type="match status" value="1"/>
</dbReference>
<dbReference type="Gene3D" id="2.40.50.140">
    <property type="entry name" value="Nucleic acid-binding proteins"/>
    <property type="match status" value="1"/>
</dbReference>
<keyword evidence="3 7" id="KW-0694">RNA-binding</keyword>
<protein>
    <recommendedName>
        <fullName evidence="6 7">Large ribosomal subunit protein uL2</fullName>
    </recommendedName>
</protein>
<dbReference type="PANTHER" id="PTHR13691">
    <property type="entry name" value="RIBOSOMAL PROTEIN L2"/>
    <property type="match status" value="1"/>
</dbReference>
<dbReference type="InterPro" id="IPR022671">
    <property type="entry name" value="Ribosomal_uL2_CS"/>
</dbReference>
<dbReference type="GO" id="GO:0016740">
    <property type="term" value="F:transferase activity"/>
    <property type="evidence" value="ECO:0007669"/>
    <property type="project" value="InterPro"/>
</dbReference>
<evidence type="ECO:0000256" key="5">
    <source>
        <dbReference type="ARBA" id="ARBA00023274"/>
    </source>
</evidence>
<dbReference type="RefSeq" id="WP_090289516.1">
    <property type="nucleotide sequence ID" value="NZ_FNCK01000003.1"/>
</dbReference>
<dbReference type="STRING" id="120956.SAMN05421791_103102"/>
<evidence type="ECO:0000256" key="4">
    <source>
        <dbReference type="ARBA" id="ARBA00022980"/>
    </source>
</evidence>
<reference evidence="11 12" key="1">
    <citation type="submission" date="2016-10" db="EMBL/GenBank/DDBJ databases">
        <authorList>
            <person name="de Groot N.N."/>
        </authorList>
    </citation>
    <scope>NUCLEOTIDE SEQUENCE [LARGE SCALE GENOMIC DNA]</scope>
    <source>
        <strain evidence="11 12">ATCC BAA-466</strain>
    </source>
</reference>
<comment type="function">
    <text evidence="7">One of the primary rRNA binding proteins. Required for association of the 30S and 50S subunits to form the 70S ribosome, for tRNA binding and peptide bond formation. It has been suggested to have peptidyltransferase activity; this is somewhat controversial. Makes several contacts with the 16S rRNA in the 70S ribosome.</text>
</comment>
<feature type="domain" description="Large ribosomal subunit protein uL2 RNA-binding" evidence="10">
    <location>
        <begin position="42"/>
        <end position="118"/>
    </location>
</feature>
<feature type="region of interest" description="Disordered" evidence="8">
    <location>
        <begin position="220"/>
        <end position="276"/>
    </location>
</feature>
<dbReference type="NCBIfam" id="TIGR01171">
    <property type="entry name" value="rplB_bact"/>
    <property type="match status" value="1"/>
</dbReference>
<evidence type="ECO:0000259" key="10">
    <source>
        <dbReference type="SMART" id="SM01383"/>
    </source>
</evidence>
<dbReference type="SMART" id="SM01383">
    <property type="entry name" value="Ribosomal_L2"/>
    <property type="match status" value="1"/>
</dbReference>
<dbReference type="InterPro" id="IPR022666">
    <property type="entry name" value="Ribosomal_uL2_RNA-bd_dom"/>
</dbReference>
<comment type="similarity">
    <text evidence="1 7">Belongs to the universal ribosomal protein uL2 family.</text>
</comment>
<evidence type="ECO:0000256" key="3">
    <source>
        <dbReference type="ARBA" id="ARBA00022884"/>
    </source>
</evidence>
<dbReference type="GO" id="GO:0019843">
    <property type="term" value="F:rRNA binding"/>
    <property type="evidence" value="ECO:0007669"/>
    <property type="project" value="UniProtKB-UniRule"/>
</dbReference>
<dbReference type="AlphaFoldDB" id="A0A1G7RMN1"/>
<dbReference type="InterPro" id="IPR014722">
    <property type="entry name" value="Rib_uL2_dom2"/>
</dbReference>
<organism evidence="11 12">
    <name type="scientific">Facklamia miroungae</name>
    <dbReference type="NCBI Taxonomy" id="120956"/>
    <lineage>
        <taxon>Bacteria</taxon>
        <taxon>Bacillati</taxon>
        <taxon>Bacillota</taxon>
        <taxon>Bacilli</taxon>
        <taxon>Lactobacillales</taxon>
        <taxon>Aerococcaceae</taxon>
        <taxon>Facklamia</taxon>
    </lineage>
</organism>
<evidence type="ECO:0000256" key="2">
    <source>
        <dbReference type="ARBA" id="ARBA00022730"/>
    </source>
</evidence>
<dbReference type="GO" id="GO:0002181">
    <property type="term" value="P:cytoplasmic translation"/>
    <property type="evidence" value="ECO:0007669"/>
    <property type="project" value="TreeGrafter"/>
</dbReference>
<evidence type="ECO:0000313" key="11">
    <source>
        <dbReference type="EMBL" id="SDG12031.1"/>
    </source>
</evidence>
<evidence type="ECO:0000313" key="12">
    <source>
        <dbReference type="Proteomes" id="UP000199708"/>
    </source>
</evidence>
<keyword evidence="12" id="KW-1185">Reference proteome</keyword>
<keyword evidence="4 7" id="KW-0689">Ribosomal protein</keyword>
<dbReference type="InterPro" id="IPR022669">
    <property type="entry name" value="Ribosomal_uL2_C"/>
</dbReference>
<evidence type="ECO:0000256" key="1">
    <source>
        <dbReference type="ARBA" id="ARBA00005636"/>
    </source>
</evidence>
<keyword evidence="2 7" id="KW-0699">rRNA-binding</keyword>
<evidence type="ECO:0000256" key="8">
    <source>
        <dbReference type="SAM" id="MobiDB-lite"/>
    </source>
</evidence>
<dbReference type="SUPFAM" id="SSF50249">
    <property type="entry name" value="Nucleic acid-binding proteins"/>
    <property type="match status" value="1"/>
</dbReference>
<dbReference type="Proteomes" id="UP000199708">
    <property type="component" value="Unassembled WGS sequence"/>
</dbReference>
<dbReference type="GO" id="GO:0003735">
    <property type="term" value="F:structural constituent of ribosome"/>
    <property type="evidence" value="ECO:0007669"/>
    <property type="project" value="InterPro"/>
</dbReference>
<dbReference type="InterPro" id="IPR012340">
    <property type="entry name" value="NA-bd_OB-fold"/>
</dbReference>
<dbReference type="InterPro" id="IPR014726">
    <property type="entry name" value="Ribosomal_uL2_dom3"/>
</dbReference>
<dbReference type="SUPFAM" id="SSF50104">
    <property type="entry name" value="Translation proteins SH3-like domain"/>
    <property type="match status" value="1"/>
</dbReference>
<dbReference type="PROSITE" id="PS00467">
    <property type="entry name" value="RIBOSOMAL_L2"/>
    <property type="match status" value="1"/>
</dbReference>
<feature type="domain" description="Large ribosomal subunit protein uL2 C-terminal" evidence="9">
    <location>
        <begin position="124"/>
        <end position="253"/>
    </location>
</feature>
<dbReference type="HAMAP" id="MF_01320_B">
    <property type="entry name" value="Ribosomal_uL2_B"/>
    <property type="match status" value="1"/>
</dbReference>
<gene>
    <name evidence="7" type="primary">rplB</name>
    <name evidence="11" type="ORF">SAMN05421791_103102</name>
</gene>
<accession>A0A1G7RMN1</accession>
<dbReference type="FunFam" id="2.40.50.140:FF:000003">
    <property type="entry name" value="50S ribosomal protein L2"/>
    <property type="match status" value="1"/>
</dbReference>
<keyword evidence="5 7" id="KW-0687">Ribonucleoprotein</keyword>
<dbReference type="Gene3D" id="4.10.950.10">
    <property type="entry name" value="Ribosomal protein L2, domain 3"/>
    <property type="match status" value="1"/>
</dbReference>
<feature type="compositionally biased region" description="Basic residues" evidence="8">
    <location>
        <begin position="260"/>
        <end position="276"/>
    </location>
</feature>
<dbReference type="SMART" id="SM01382">
    <property type="entry name" value="Ribosomal_L2_C"/>
    <property type="match status" value="1"/>
</dbReference>
<dbReference type="GO" id="GO:0015934">
    <property type="term" value="C:large ribosomal subunit"/>
    <property type="evidence" value="ECO:0007669"/>
    <property type="project" value="InterPro"/>
</dbReference>
<dbReference type="EMBL" id="FNCK01000003">
    <property type="protein sequence ID" value="SDG12031.1"/>
    <property type="molecule type" value="Genomic_DNA"/>
</dbReference>
<evidence type="ECO:0000256" key="7">
    <source>
        <dbReference type="HAMAP-Rule" id="MF_01320"/>
    </source>
</evidence>
<evidence type="ECO:0000256" key="6">
    <source>
        <dbReference type="ARBA" id="ARBA00035242"/>
    </source>
</evidence>
<dbReference type="InterPro" id="IPR002171">
    <property type="entry name" value="Ribosomal_uL2"/>
</dbReference>